<dbReference type="SUPFAM" id="SSF53649">
    <property type="entry name" value="Alkaline phosphatase-like"/>
    <property type="match status" value="1"/>
</dbReference>
<dbReference type="InterPro" id="IPR017850">
    <property type="entry name" value="Alkaline_phosphatase_core_sf"/>
</dbReference>
<dbReference type="CDD" id="cd16017">
    <property type="entry name" value="LptA"/>
    <property type="match status" value="1"/>
</dbReference>
<gene>
    <name evidence="9" type="ORF">CLV62_11479</name>
</gene>
<name>A0A2V3PNI3_9BACT</name>
<feature type="transmembrane region" description="Helical" evidence="7">
    <location>
        <begin position="12"/>
        <end position="31"/>
    </location>
</feature>
<feature type="transmembrane region" description="Helical" evidence="7">
    <location>
        <begin position="145"/>
        <end position="167"/>
    </location>
</feature>
<dbReference type="PANTHER" id="PTHR30443:SF0">
    <property type="entry name" value="PHOSPHOETHANOLAMINE TRANSFERASE EPTA"/>
    <property type="match status" value="1"/>
</dbReference>
<keyword evidence="10" id="KW-1185">Reference proteome</keyword>
<dbReference type="Gene3D" id="3.40.720.10">
    <property type="entry name" value="Alkaline Phosphatase, subunit A"/>
    <property type="match status" value="1"/>
</dbReference>
<dbReference type="RefSeq" id="WP_170120051.1">
    <property type="nucleotide sequence ID" value="NZ_QICL01000014.1"/>
</dbReference>
<dbReference type="InterPro" id="IPR040423">
    <property type="entry name" value="PEA_transferase"/>
</dbReference>
<evidence type="ECO:0000256" key="4">
    <source>
        <dbReference type="ARBA" id="ARBA00022692"/>
    </source>
</evidence>
<keyword evidence="5 7" id="KW-1133">Transmembrane helix</keyword>
<dbReference type="GO" id="GO:0016776">
    <property type="term" value="F:phosphotransferase activity, phosphate group as acceptor"/>
    <property type="evidence" value="ECO:0007669"/>
    <property type="project" value="TreeGrafter"/>
</dbReference>
<comment type="subcellular location">
    <subcellularLocation>
        <location evidence="1">Cell membrane</location>
        <topology evidence="1">Multi-pass membrane protein</topology>
    </subcellularLocation>
</comment>
<dbReference type="InterPro" id="IPR058130">
    <property type="entry name" value="PEA_transf_C"/>
</dbReference>
<feature type="transmembrane region" description="Helical" evidence="7">
    <location>
        <begin position="114"/>
        <end position="133"/>
    </location>
</feature>
<organism evidence="9 10">
    <name type="scientific">Dysgonomonas alginatilytica</name>
    <dbReference type="NCBI Taxonomy" id="1605892"/>
    <lineage>
        <taxon>Bacteria</taxon>
        <taxon>Pseudomonadati</taxon>
        <taxon>Bacteroidota</taxon>
        <taxon>Bacteroidia</taxon>
        <taxon>Bacteroidales</taxon>
        <taxon>Dysgonomonadaceae</taxon>
        <taxon>Dysgonomonas</taxon>
    </lineage>
</organism>
<evidence type="ECO:0000256" key="2">
    <source>
        <dbReference type="ARBA" id="ARBA00022475"/>
    </source>
</evidence>
<evidence type="ECO:0000256" key="7">
    <source>
        <dbReference type="SAM" id="Phobius"/>
    </source>
</evidence>
<dbReference type="EMBL" id="QICL01000014">
    <property type="protein sequence ID" value="PXV63362.1"/>
    <property type="molecule type" value="Genomic_DNA"/>
</dbReference>
<keyword evidence="4 7" id="KW-0812">Transmembrane</keyword>
<dbReference type="Pfam" id="PF00884">
    <property type="entry name" value="Sulfatase"/>
    <property type="match status" value="1"/>
</dbReference>
<dbReference type="Proteomes" id="UP000247973">
    <property type="component" value="Unassembled WGS sequence"/>
</dbReference>
<feature type="transmembrane region" description="Helical" evidence="7">
    <location>
        <begin position="71"/>
        <end position="90"/>
    </location>
</feature>
<dbReference type="GO" id="GO:0009244">
    <property type="term" value="P:lipopolysaccharide core region biosynthetic process"/>
    <property type="evidence" value="ECO:0007669"/>
    <property type="project" value="TreeGrafter"/>
</dbReference>
<feature type="transmembrane region" description="Helical" evidence="7">
    <location>
        <begin position="43"/>
        <end position="64"/>
    </location>
</feature>
<reference evidence="9 10" key="1">
    <citation type="submission" date="2018-03" db="EMBL/GenBank/DDBJ databases">
        <title>Genomic Encyclopedia of Archaeal and Bacterial Type Strains, Phase II (KMG-II): from individual species to whole genera.</title>
        <authorList>
            <person name="Goeker M."/>
        </authorList>
    </citation>
    <scope>NUCLEOTIDE SEQUENCE [LARGE SCALE GENOMIC DNA]</scope>
    <source>
        <strain evidence="9 10">DSM 100214</strain>
    </source>
</reference>
<sequence length="543" mass="62152">MLTKAKDFLLKYPATLLTAILLFCCCIYAPFGDFAFFLKLVSVYFAFWAFINVLAIISILYLISRIPKVRILFVLLFTLLLTIEITHLLAFDSRITFGVIASMFETNAVEATDVLIRLSSYALPVSLITFFLFFRTSKELIKCKLSGWVFLSILTVCVIVLPSILVVRDAFILEQRKTIFTQDPLYFIQEKTSHKLPLVYGPLVAGIAYWDEVRKFNEFVDMKRVLPDGVKLEAEKKTPQTVYVLIGESSLSTHYSLYGYNIPTTPWLDSMKRDRSLYNIDAFSPAAQTRDAVKMSLSFAVPTNQQPFFENFNALELANLAGYETYWISNQDKVGAYDSSNGLIAASAVYSEFHNYSKDDLDLIPIVDSLYDRSKYQAFFIHLKGSHLNYPNKSDEIDKRIDKYYNESNKDPLMYDRSISHTDRVLEKLYNSVLNRNDSASALIYYYSDHGEIIHLGHGFLNHGIEQFLIPFIVIPVNDNLDISGIITPYLNDGLFNSVNFINVFAQSIGYAISEKNIEQARKDGLTLYHVDRKVYNFNDIKK</sequence>
<dbReference type="GO" id="GO:0005886">
    <property type="term" value="C:plasma membrane"/>
    <property type="evidence" value="ECO:0007669"/>
    <property type="project" value="UniProtKB-SubCell"/>
</dbReference>
<evidence type="ECO:0000313" key="9">
    <source>
        <dbReference type="EMBL" id="PXV63362.1"/>
    </source>
</evidence>
<accession>A0A2V3PNI3</accession>
<comment type="caution">
    <text evidence="9">The sequence shown here is derived from an EMBL/GenBank/DDBJ whole genome shotgun (WGS) entry which is preliminary data.</text>
</comment>
<dbReference type="InterPro" id="IPR000917">
    <property type="entry name" value="Sulfatase_N"/>
</dbReference>
<feature type="domain" description="Sulfatase N-terminal" evidence="8">
    <location>
        <begin position="240"/>
        <end position="476"/>
    </location>
</feature>
<proteinExistence type="predicted"/>
<evidence type="ECO:0000256" key="1">
    <source>
        <dbReference type="ARBA" id="ARBA00004651"/>
    </source>
</evidence>
<evidence type="ECO:0000259" key="8">
    <source>
        <dbReference type="Pfam" id="PF00884"/>
    </source>
</evidence>
<evidence type="ECO:0000256" key="5">
    <source>
        <dbReference type="ARBA" id="ARBA00022989"/>
    </source>
</evidence>
<keyword evidence="3 9" id="KW-0808">Transferase</keyword>
<protein>
    <submittedName>
        <fullName evidence="9">Glucan phosphoethanolaminetransferase (Alkaline phosphatase superfamily)</fullName>
    </submittedName>
</protein>
<evidence type="ECO:0000256" key="3">
    <source>
        <dbReference type="ARBA" id="ARBA00022679"/>
    </source>
</evidence>
<evidence type="ECO:0000313" key="10">
    <source>
        <dbReference type="Proteomes" id="UP000247973"/>
    </source>
</evidence>
<dbReference type="PANTHER" id="PTHR30443">
    <property type="entry name" value="INNER MEMBRANE PROTEIN"/>
    <property type="match status" value="1"/>
</dbReference>
<evidence type="ECO:0000256" key="6">
    <source>
        <dbReference type="ARBA" id="ARBA00023136"/>
    </source>
</evidence>
<dbReference type="AlphaFoldDB" id="A0A2V3PNI3"/>
<keyword evidence="2" id="KW-1003">Cell membrane</keyword>
<keyword evidence="6 7" id="KW-0472">Membrane</keyword>